<feature type="compositionally biased region" description="Basic and acidic residues" evidence="1">
    <location>
        <begin position="55"/>
        <end position="69"/>
    </location>
</feature>
<protein>
    <submittedName>
        <fullName evidence="3">Uncharacterized protein</fullName>
    </submittedName>
</protein>
<feature type="compositionally biased region" description="Polar residues" evidence="1">
    <location>
        <begin position="252"/>
        <end position="277"/>
    </location>
</feature>
<keyword evidence="2" id="KW-0812">Transmembrane</keyword>
<organism evidence="3 4">
    <name type="scientific">Pichia californica</name>
    <dbReference type="NCBI Taxonomy" id="460514"/>
    <lineage>
        <taxon>Eukaryota</taxon>
        <taxon>Fungi</taxon>
        <taxon>Dikarya</taxon>
        <taxon>Ascomycota</taxon>
        <taxon>Saccharomycotina</taxon>
        <taxon>Pichiomycetes</taxon>
        <taxon>Pichiales</taxon>
        <taxon>Pichiaceae</taxon>
        <taxon>Pichia</taxon>
    </lineage>
</organism>
<gene>
    <name evidence="3" type="ORF">C6P40_000649</name>
</gene>
<feature type="compositionally biased region" description="Polar residues" evidence="1">
    <location>
        <begin position="1"/>
        <end position="15"/>
    </location>
</feature>
<dbReference type="AlphaFoldDB" id="A0A9P7BHT5"/>
<feature type="region of interest" description="Disordered" evidence="1">
    <location>
        <begin position="55"/>
        <end position="99"/>
    </location>
</feature>
<dbReference type="Proteomes" id="UP000697127">
    <property type="component" value="Unassembled WGS sequence"/>
</dbReference>
<keyword evidence="2" id="KW-1133">Transmembrane helix</keyword>
<proteinExistence type="predicted"/>
<evidence type="ECO:0000256" key="2">
    <source>
        <dbReference type="SAM" id="Phobius"/>
    </source>
</evidence>
<sequence length="675" mass="76135">MQASKTPQTAGTRETPSPHIEIRNIDNTGSTDNMHRHDTNTGILKAIRIRELELKRQRNREHRTTKSDADADAGGGCNHDDDDNTPSHNTGSEYDKDQCSILSPHNSVFEALQNPDLNMGIDLSTLKSKVLSTNNNNNNNNNNSTNPNIEAPIAATMSQLHLQFNQDHDPNNLDFSITSWQNISSYFNSTNTTNNNLDSRSNSQNSINNINYNNNSNNNNNNHSFFFNMSSNNNSNIISSGNGSPYMKNNDDISSSNTPNRLDSPNIGSILSGVSGNDDTDDNIRYEREKEYNYEYENGDDDNSIDGLQIIQTKTPSLYSKSHSYHNKQHTKNGNDSIMNYYESDTELDNTVDSSTIISSFVMPRVSIHSNITTSNIIGTSQLSNYSINRSKLNIRIVGQNNNSLMKRFQSYKKTLTNIEFFINNCELTDLIILIVDKDNYMLPKITKTPCIPIILSSNDLLISNKIPNYLKLCESIKLNSLNDNLINLIDFLSNINDLNTWKSFLSSLPKKSYSNDIININSSLIEFHSENRNNSSILPFSKESFINKCENGKDNNDNGKEKKSLFNGSFNFFIIAGVTVGILSIGIIFIWRKISTIEFITANSEKPKFTSSIFTHQQISKKEIENYSNQSFDHIIISKLKTITHTIEYLGDLVFSQSVTLFQRAKIILIELLN</sequence>
<evidence type="ECO:0000313" key="4">
    <source>
        <dbReference type="Proteomes" id="UP000697127"/>
    </source>
</evidence>
<keyword evidence="2" id="KW-0472">Membrane</keyword>
<dbReference type="OrthoDB" id="3989662at2759"/>
<evidence type="ECO:0000313" key="3">
    <source>
        <dbReference type="EMBL" id="KAG0690935.1"/>
    </source>
</evidence>
<feature type="region of interest" description="Disordered" evidence="1">
    <location>
        <begin position="1"/>
        <end position="42"/>
    </location>
</feature>
<feature type="transmembrane region" description="Helical" evidence="2">
    <location>
        <begin position="571"/>
        <end position="592"/>
    </location>
</feature>
<keyword evidence="4" id="KW-1185">Reference proteome</keyword>
<evidence type="ECO:0000256" key="1">
    <source>
        <dbReference type="SAM" id="MobiDB-lite"/>
    </source>
</evidence>
<reference evidence="3" key="1">
    <citation type="submission" date="2020-11" db="EMBL/GenBank/DDBJ databases">
        <title>Kefir isolates.</title>
        <authorList>
            <person name="Marcisauskas S."/>
            <person name="Kim Y."/>
            <person name="Blasche S."/>
        </authorList>
    </citation>
    <scope>NUCLEOTIDE SEQUENCE</scope>
    <source>
        <strain evidence="3">Olga-1</strain>
    </source>
</reference>
<name>A0A9P7BHT5_9ASCO</name>
<comment type="caution">
    <text evidence="3">The sequence shown here is derived from an EMBL/GenBank/DDBJ whole genome shotgun (WGS) entry which is preliminary data.</text>
</comment>
<feature type="region of interest" description="Disordered" evidence="1">
    <location>
        <begin position="238"/>
        <end position="283"/>
    </location>
</feature>
<accession>A0A9P7BHT5</accession>
<dbReference type="EMBL" id="PUHW01000013">
    <property type="protein sequence ID" value="KAG0690935.1"/>
    <property type="molecule type" value="Genomic_DNA"/>
</dbReference>
<feature type="region of interest" description="Disordered" evidence="1">
    <location>
        <begin position="194"/>
        <end position="216"/>
    </location>
</feature>